<dbReference type="InterPro" id="IPR000794">
    <property type="entry name" value="Beta-ketoacyl_synthase"/>
</dbReference>
<dbReference type="PROSITE" id="PS52004">
    <property type="entry name" value="KS3_2"/>
    <property type="match status" value="1"/>
</dbReference>
<organism evidence="6 7">
    <name type="scientific">Acinetobacter silvestris</name>
    <dbReference type="NCBI Taxonomy" id="1977882"/>
    <lineage>
        <taxon>Bacteria</taxon>
        <taxon>Pseudomonadati</taxon>
        <taxon>Pseudomonadota</taxon>
        <taxon>Gammaproteobacteria</taxon>
        <taxon>Moraxellales</taxon>
        <taxon>Moraxellaceae</taxon>
        <taxon>Acinetobacter</taxon>
    </lineage>
</organism>
<dbReference type="UniPathway" id="UPA00094"/>
<protein>
    <submittedName>
        <fullName evidence="6">Beta-ketoacyl-[acyl-carrier-protein] synthase II</fullName>
    </submittedName>
</protein>
<dbReference type="AlphaFoldDB" id="A0A1Y3CJS5"/>
<dbReference type="Proteomes" id="UP000242765">
    <property type="component" value="Unassembled WGS sequence"/>
</dbReference>
<dbReference type="PROSITE" id="PS00606">
    <property type="entry name" value="KS3_1"/>
    <property type="match status" value="1"/>
</dbReference>
<proteinExistence type="inferred from homology"/>
<feature type="domain" description="Ketosynthase family 3 (KS3)" evidence="5">
    <location>
        <begin position="1"/>
        <end position="401"/>
    </location>
</feature>
<accession>A0A1Y3CJS5</accession>
<evidence type="ECO:0000313" key="7">
    <source>
        <dbReference type="Proteomes" id="UP000242765"/>
    </source>
</evidence>
<evidence type="ECO:0000313" key="6">
    <source>
        <dbReference type="EMBL" id="OTG67370.1"/>
    </source>
</evidence>
<dbReference type="SUPFAM" id="SSF53901">
    <property type="entry name" value="Thiolase-like"/>
    <property type="match status" value="2"/>
</dbReference>
<dbReference type="CDD" id="cd00834">
    <property type="entry name" value="KAS_I_II"/>
    <property type="match status" value="1"/>
</dbReference>
<keyword evidence="7" id="KW-1185">Reference proteome</keyword>
<evidence type="ECO:0000256" key="1">
    <source>
        <dbReference type="ARBA" id="ARBA00005194"/>
    </source>
</evidence>
<dbReference type="NCBIfam" id="NF006618">
    <property type="entry name" value="PRK09185.1"/>
    <property type="match status" value="1"/>
</dbReference>
<dbReference type="SMART" id="SM00825">
    <property type="entry name" value="PKS_KS"/>
    <property type="match status" value="1"/>
</dbReference>
<name>A0A1Y3CJS5_9GAMM</name>
<dbReference type="InterPro" id="IPR020841">
    <property type="entry name" value="PKS_Beta-ketoAc_synthase_dom"/>
</dbReference>
<comment type="pathway">
    <text evidence="1">Lipid metabolism; fatty acid biosynthesis.</text>
</comment>
<evidence type="ECO:0000256" key="2">
    <source>
        <dbReference type="ARBA" id="ARBA00008467"/>
    </source>
</evidence>
<dbReference type="PANTHER" id="PTHR11712">
    <property type="entry name" value="POLYKETIDE SYNTHASE-RELATED"/>
    <property type="match status" value="1"/>
</dbReference>
<evidence type="ECO:0000259" key="5">
    <source>
        <dbReference type="PROSITE" id="PS52004"/>
    </source>
</evidence>
<dbReference type="GO" id="GO:0005829">
    <property type="term" value="C:cytosol"/>
    <property type="evidence" value="ECO:0007669"/>
    <property type="project" value="TreeGrafter"/>
</dbReference>
<keyword evidence="3 4" id="KW-0808">Transferase</keyword>
<comment type="similarity">
    <text evidence="2 4">Belongs to the thiolase-like superfamily. Beta-ketoacyl-ACP synthases family.</text>
</comment>
<dbReference type="Pfam" id="PF00109">
    <property type="entry name" value="ketoacyl-synt"/>
    <property type="match status" value="1"/>
</dbReference>
<dbReference type="InterPro" id="IPR016039">
    <property type="entry name" value="Thiolase-like"/>
</dbReference>
<evidence type="ECO:0000256" key="3">
    <source>
        <dbReference type="ARBA" id="ARBA00022679"/>
    </source>
</evidence>
<dbReference type="GO" id="GO:0006633">
    <property type="term" value="P:fatty acid biosynthetic process"/>
    <property type="evidence" value="ECO:0007669"/>
    <property type="project" value="UniProtKB-UniPathway"/>
</dbReference>
<reference evidence="6 7" key="1">
    <citation type="submission" date="2017-04" db="EMBL/GenBank/DDBJ databases">
        <title>High diversity of culturable Acinetobacter species in natural soil and water ecosystems.</title>
        <authorList>
            <person name="Nemec A."/>
            <person name="Radolfova-Krizova L."/>
        </authorList>
    </citation>
    <scope>NUCLEOTIDE SEQUENCE [LARGE SCALE GENOMIC DNA]</scope>
    <source>
        <strain evidence="6 7">ANC 4999</strain>
    </source>
</reference>
<dbReference type="EMBL" id="NEGB01000001">
    <property type="protein sequence ID" value="OTG67370.1"/>
    <property type="molecule type" value="Genomic_DNA"/>
</dbReference>
<dbReference type="GO" id="GO:0004315">
    <property type="term" value="F:3-oxoacyl-[acyl-carrier-protein] synthase activity"/>
    <property type="evidence" value="ECO:0007669"/>
    <property type="project" value="InterPro"/>
</dbReference>
<dbReference type="InterPro" id="IPR014031">
    <property type="entry name" value="Ketoacyl_synth_C"/>
</dbReference>
<gene>
    <name evidence="6" type="ORF">B9T28_01710</name>
</gene>
<dbReference type="Pfam" id="PF02801">
    <property type="entry name" value="Ketoacyl-synt_C"/>
    <property type="match status" value="1"/>
</dbReference>
<sequence length="404" mass="43903">MIKKIDESIMKRQNSAVGIQFSVGLSALGSTVEQLQQHLIQQKTSLTFTSGLIPEKSVWVGAFQADLIEQVPEVLQSVDSRNLRFALTALQKIEPEIQQYVQNFERSRLAIVLGTSTSGIADNEPVLAEYFKGNPEVQVYQHKQEMGCLSKAVQQYLGWEGLAYTISTACSSGAKTFAAGQRLINAGLADAVLVGGVDTLCKLTLNGFNSLESLSNDICRPCGQQRDGINIGEAAALFLLSKENADVMLLATGESMDAWHISAPHPEGQGAAEAMRKALMMAEVHSSEIGYLNMHGTATLQNDAMEVKAVRQVFQDFNVPLSSTKHQTGHCLGAAGAIEAFICMQVLRDQSWLPLHHQGVLDAELDDLNYVEIAQLDQSIDYVMSNSFAFGGSNISLIFGTKMK</sequence>
<dbReference type="InterPro" id="IPR014030">
    <property type="entry name" value="Ketoacyl_synth_N"/>
</dbReference>
<dbReference type="InterPro" id="IPR018201">
    <property type="entry name" value="Ketoacyl_synth_AS"/>
</dbReference>
<comment type="caution">
    <text evidence="6">The sequence shown here is derived from an EMBL/GenBank/DDBJ whole genome shotgun (WGS) entry which is preliminary data.</text>
</comment>
<dbReference type="PANTHER" id="PTHR11712:SF320">
    <property type="entry name" value="BETA-KETOACYL SYNTHASE"/>
    <property type="match status" value="1"/>
</dbReference>
<dbReference type="Gene3D" id="3.40.47.10">
    <property type="match status" value="1"/>
</dbReference>
<dbReference type="STRING" id="1977882.B9T28_01710"/>
<evidence type="ECO:0000256" key="4">
    <source>
        <dbReference type="RuleBase" id="RU003694"/>
    </source>
</evidence>